<name>W7QG11_9ALTE</name>
<dbReference type="NCBIfam" id="NF008219">
    <property type="entry name" value="PRK10987.1"/>
    <property type="match status" value="1"/>
</dbReference>
<gene>
    <name evidence="2" type="ORF">DS2_01748</name>
</gene>
<dbReference type="InterPro" id="IPR052966">
    <property type="entry name" value="Beta-lactamase_Reg"/>
</dbReference>
<dbReference type="eggNOG" id="COG3725">
    <property type="taxonomic scope" value="Bacteria"/>
</dbReference>
<dbReference type="Proteomes" id="UP000019276">
    <property type="component" value="Unassembled WGS sequence"/>
</dbReference>
<keyword evidence="1" id="KW-1133">Transmembrane helix</keyword>
<dbReference type="GO" id="GO:0005886">
    <property type="term" value="C:plasma membrane"/>
    <property type="evidence" value="ECO:0007669"/>
    <property type="project" value="TreeGrafter"/>
</dbReference>
<feature type="transmembrane region" description="Helical" evidence="1">
    <location>
        <begin position="49"/>
        <end position="66"/>
    </location>
</feature>
<evidence type="ECO:0000256" key="1">
    <source>
        <dbReference type="SAM" id="Phobius"/>
    </source>
</evidence>
<dbReference type="PANTHER" id="PTHR38684:SF1">
    <property type="entry name" value="PROTEIN AMPE"/>
    <property type="match status" value="1"/>
</dbReference>
<dbReference type="InterPro" id="IPR031347">
    <property type="entry name" value="AmpE"/>
</dbReference>
<organism evidence="2 3">
    <name type="scientific">Catenovulum agarivorans DS-2</name>
    <dbReference type="NCBI Taxonomy" id="1328313"/>
    <lineage>
        <taxon>Bacteria</taxon>
        <taxon>Pseudomonadati</taxon>
        <taxon>Pseudomonadota</taxon>
        <taxon>Gammaproteobacteria</taxon>
        <taxon>Alteromonadales</taxon>
        <taxon>Alteromonadaceae</taxon>
        <taxon>Catenovulum</taxon>
    </lineage>
</organism>
<dbReference type="PANTHER" id="PTHR38684">
    <property type="entry name" value="PROTEIN AMPE"/>
    <property type="match status" value="1"/>
</dbReference>
<evidence type="ECO:0000313" key="3">
    <source>
        <dbReference type="Proteomes" id="UP000019276"/>
    </source>
</evidence>
<accession>W7QG11</accession>
<keyword evidence="1" id="KW-0812">Transmembrane</keyword>
<protein>
    <submittedName>
        <fullName evidence="2">Regulatory protein AmpE</fullName>
    </submittedName>
</protein>
<proteinExistence type="predicted"/>
<keyword evidence="1" id="KW-0472">Membrane</keyword>
<dbReference type="STRING" id="1328313.DS2_01748"/>
<comment type="caution">
    <text evidence="2">The sequence shown here is derived from an EMBL/GenBank/DDBJ whole genome shotgun (WGS) entry which is preliminary data.</text>
</comment>
<dbReference type="GO" id="GO:0046677">
    <property type="term" value="P:response to antibiotic"/>
    <property type="evidence" value="ECO:0007669"/>
    <property type="project" value="TreeGrafter"/>
</dbReference>
<keyword evidence="3" id="KW-1185">Reference proteome</keyword>
<dbReference type="OrthoDB" id="9811967at2"/>
<feature type="transmembrane region" description="Helical" evidence="1">
    <location>
        <begin position="187"/>
        <end position="207"/>
    </location>
</feature>
<sequence>MTLLSIIIVVVLERLVRVEEQFHYRHYFNWYKEKFSQNFTQSESMSAEVFILIWLAIPCLLVSVLLSLLGDGILSLVLNCFILFVCYGCPQHRRCYRQYLEAACRGDQQACYEYSLQLGQQVTEESKSETLGQTLVWINFRHYFSVIFWFVALGAPGALLYVFARNLAKVSATEENFAWLKEASERLLAILVWLPVRISGFAILFVGHFSKALPVWMSGVAQCKESARGYLARIAKAAEDVYSPEDDHLTEPCVMLKLAKRAFLFQLSVIAVLTLSGVI</sequence>
<feature type="transmembrane region" description="Helical" evidence="1">
    <location>
        <begin position="143"/>
        <end position="164"/>
    </location>
</feature>
<feature type="transmembrane region" description="Helical" evidence="1">
    <location>
        <begin position="72"/>
        <end position="90"/>
    </location>
</feature>
<reference evidence="2 3" key="1">
    <citation type="journal article" date="2014" name="Genome Announc.">
        <title>Draft Genome Sequence of the Agar-Degrading Bacterium Catenovulum sp. Strain DS-2, Isolated from Intestines of Haliotis diversicolor.</title>
        <authorList>
            <person name="Shan D."/>
            <person name="Li X."/>
            <person name="Gu Z."/>
            <person name="Wei G."/>
            <person name="Gao Z."/>
            <person name="Shao Z."/>
        </authorList>
    </citation>
    <scope>NUCLEOTIDE SEQUENCE [LARGE SCALE GENOMIC DNA]</scope>
    <source>
        <strain evidence="2 3">DS-2</strain>
    </source>
</reference>
<dbReference type="Pfam" id="PF17113">
    <property type="entry name" value="AmpE"/>
    <property type="match status" value="1"/>
</dbReference>
<dbReference type="AlphaFoldDB" id="W7QG11"/>
<evidence type="ECO:0000313" key="2">
    <source>
        <dbReference type="EMBL" id="EWH11869.1"/>
    </source>
</evidence>
<dbReference type="RefSeq" id="WP_035012904.1">
    <property type="nucleotide sequence ID" value="NZ_ARZY01000002.1"/>
</dbReference>
<dbReference type="EMBL" id="ARZY01000002">
    <property type="protein sequence ID" value="EWH11869.1"/>
    <property type="molecule type" value="Genomic_DNA"/>
</dbReference>